<gene>
    <name evidence="2" type="primary">Contig18818.g19961</name>
    <name evidence="2" type="ORF">STYLEM_18964</name>
</gene>
<sequence length="650" mass="76081">MSEDIETELKSEIERQINQIEQLTYQVSNQQNENLTLIKKNKLLKDQLTELDKVMEVQTLDLIGEISEMQKELIDITFGYSQVRSYYGSEVQDVSEVLIGGEFSNWERFPMIRISKGIFIYKTKVFGGYKHKFNFLVNGSTKTTTDDSQPLAHSAFENRLNSNYKYAIKTSNLNGPESFYQEFIEKMPEYLHPESKKKYLQQYELLDIQLGQLQTQITTLDFEKAEQLEQQEEETKIELFKNSLMRNKNLFEQAKLLDKIMDYANAAQEQILIDKTQEQLSQVRKEYESIFCIIHEIFAGRYIRNNDPNPVHYIITGINKQVNEFILLRIYDQNGFLIIEYIQGDTYRIQINETTFLQNYQFLTPEEQSDFINDMRTNSNHILTLKYELVDIDGSKQCIPIETYPAGINFENDYEITSNYEGYPTSIINKSFGGIKTRAIRVGSEFNAIRSPTISIYTSNYSDTALNIFHIHLSDHSEKKQILQAVYIRDDQSIEDFEAWQDQNREISRYKIVIQQQKIIAVLYNGEKGVEKLYFNERKFSQGDRCLIQSINPHQLGEKSTNFELNRIPLGLIVGLNQENQIFQDQPLFKIHTGCRDNQYFDEWPGFLDVTTKSEEGCSSFLKDGRNFAIPACAFSDLDELQKQYDYWNR</sequence>
<name>A0A078B5M6_STYLE</name>
<proteinExistence type="predicted"/>
<evidence type="ECO:0000313" key="2">
    <source>
        <dbReference type="EMBL" id="CDW89825.1"/>
    </source>
</evidence>
<keyword evidence="3" id="KW-1185">Reference proteome</keyword>
<dbReference type="OrthoDB" id="320742at2759"/>
<dbReference type="InterPro" id="IPR014756">
    <property type="entry name" value="Ig_E-set"/>
</dbReference>
<dbReference type="EMBL" id="CCKQ01017905">
    <property type="protein sequence ID" value="CDW89825.1"/>
    <property type="molecule type" value="Genomic_DNA"/>
</dbReference>
<evidence type="ECO:0000313" key="3">
    <source>
        <dbReference type="Proteomes" id="UP000039865"/>
    </source>
</evidence>
<accession>A0A078B5M6</accession>
<dbReference type="Gene3D" id="2.60.40.10">
    <property type="entry name" value="Immunoglobulins"/>
    <property type="match status" value="1"/>
</dbReference>
<reference evidence="2 3" key="1">
    <citation type="submission" date="2014-06" db="EMBL/GenBank/DDBJ databases">
        <authorList>
            <person name="Swart Estienne"/>
        </authorList>
    </citation>
    <scope>NUCLEOTIDE SEQUENCE [LARGE SCALE GENOMIC DNA]</scope>
    <source>
        <strain evidence="2 3">130c</strain>
    </source>
</reference>
<evidence type="ECO:0000256" key="1">
    <source>
        <dbReference type="SAM" id="Coils"/>
    </source>
</evidence>
<dbReference type="InterPro" id="IPR013783">
    <property type="entry name" value="Ig-like_fold"/>
</dbReference>
<dbReference type="Proteomes" id="UP000039865">
    <property type="component" value="Unassembled WGS sequence"/>
</dbReference>
<dbReference type="SUPFAM" id="SSF81296">
    <property type="entry name" value="E set domains"/>
    <property type="match status" value="1"/>
</dbReference>
<dbReference type="InParanoid" id="A0A078B5M6"/>
<keyword evidence="1" id="KW-0175">Coiled coil</keyword>
<dbReference type="AlphaFoldDB" id="A0A078B5M6"/>
<protein>
    <submittedName>
        <fullName evidence="2">Uncharacterized protein</fullName>
    </submittedName>
</protein>
<feature type="coiled-coil region" evidence="1">
    <location>
        <begin position="6"/>
        <end position="33"/>
    </location>
</feature>
<organism evidence="2 3">
    <name type="scientific">Stylonychia lemnae</name>
    <name type="common">Ciliate</name>
    <dbReference type="NCBI Taxonomy" id="5949"/>
    <lineage>
        <taxon>Eukaryota</taxon>
        <taxon>Sar</taxon>
        <taxon>Alveolata</taxon>
        <taxon>Ciliophora</taxon>
        <taxon>Intramacronucleata</taxon>
        <taxon>Spirotrichea</taxon>
        <taxon>Stichotrichia</taxon>
        <taxon>Sporadotrichida</taxon>
        <taxon>Oxytrichidae</taxon>
        <taxon>Stylonychinae</taxon>
        <taxon>Stylonychia</taxon>
    </lineage>
</organism>